<accession>A0A423Y2N4</accession>
<evidence type="ECO:0000313" key="3">
    <source>
        <dbReference type="Proteomes" id="UP000285793"/>
    </source>
</evidence>
<feature type="domain" description="RiboL-PSP-HEPN" evidence="1">
    <location>
        <begin position="13"/>
        <end position="201"/>
    </location>
</feature>
<sequence>MSRAHVVFKRNIAEAKQLSALHNYLCSRVQLPMSHDDILRAQLVNCVSAFDKLIHDLILDGVLEIYLGRKNSTSKYLNEVLPLNTYLRMQAATIPPPEYFFKEAMFSKLKTISYQDPSKIADGLSYIWEESHKWVKIANEMGMSDEDVKKNLKLIATRRNSIVHEADLHPITHVKLDIDSPTVNLNSNFIEACGDAIEKLVSHCI</sequence>
<evidence type="ECO:0000259" key="1">
    <source>
        <dbReference type="Pfam" id="PF18735"/>
    </source>
</evidence>
<dbReference type="EMBL" id="PQJL01000002">
    <property type="protein sequence ID" value="ROW63998.1"/>
    <property type="molecule type" value="Genomic_DNA"/>
</dbReference>
<comment type="caution">
    <text evidence="2">The sequence shown here is derived from an EMBL/GenBank/DDBJ whole genome shotgun (WGS) entry which is preliminary data.</text>
</comment>
<name>A0A423Y2N4_9ENTR</name>
<dbReference type="RefSeq" id="WP_123947803.1">
    <property type="nucleotide sequence ID" value="NZ_PQJL01000002.1"/>
</dbReference>
<organism evidence="2 3">
    <name type="scientific">Cronobacter malonaticus</name>
    <dbReference type="NCBI Taxonomy" id="413503"/>
    <lineage>
        <taxon>Bacteria</taxon>
        <taxon>Pseudomonadati</taxon>
        <taxon>Pseudomonadota</taxon>
        <taxon>Gammaproteobacteria</taxon>
        <taxon>Enterobacterales</taxon>
        <taxon>Enterobacteriaceae</taxon>
        <taxon>Cronobacter</taxon>
    </lineage>
</organism>
<protein>
    <recommendedName>
        <fullName evidence="1">RiboL-PSP-HEPN domain-containing protein</fullName>
    </recommendedName>
</protein>
<gene>
    <name evidence="2" type="ORF">C3E80_02735</name>
</gene>
<dbReference type="Proteomes" id="UP000285793">
    <property type="component" value="Unassembled WGS sequence"/>
</dbReference>
<evidence type="ECO:0000313" key="2">
    <source>
        <dbReference type="EMBL" id="ROW63998.1"/>
    </source>
</evidence>
<dbReference type="Pfam" id="PF18735">
    <property type="entry name" value="HEPN_RiboL-PSP"/>
    <property type="match status" value="1"/>
</dbReference>
<reference evidence="2 3" key="1">
    <citation type="journal article" date="2018" name="Front. Microbiol.">
        <title>An Investigation of an Acute Gastroenteritis Outbreak: Cronobacter sakazakii, a Potential Cause of Food-Borne Illness.</title>
        <authorList>
            <person name="Yong W."/>
            <person name="Guo B."/>
            <person name="Shi X."/>
            <person name="Cheng T."/>
            <person name="Chen M."/>
            <person name="Jiang X."/>
            <person name="Ye Y."/>
            <person name="Wang J."/>
            <person name="Xie G."/>
            <person name="Ding J."/>
        </authorList>
    </citation>
    <scope>NUCLEOTIDE SEQUENCE [LARGE SCALE GENOMIC DNA]</scope>
    <source>
        <strain evidence="2 3">S1</strain>
    </source>
</reference>
<dbReference type="AlphaFoldDB" id="A0A423Y2N4"/>
<dbReference type="InterPro" id="IPR041519">
    <property type="entry name" value="HEPN_RiboL-PSP"/>
</dbReference>
<proteinExistence type="predicted"/>